<dbReference type="GO" id="GO:0006352">
    <property type="term" value="P:DNA-templated transcription initiation"/>
    <property type="evidence" value="ECO:0007669"/>
    <property type="project" value="InterPro"/>
</dbReference>
<keyword evidence="3" id="KW-0238">DNA-binding</keyword>
<reference evidence="6 7" key="1">
    <citation type="submission" date="2018-06" db="EMBL/GenBank/DDBJ databases">
        <title>Genomic Encyclopedia of Archaeal and Bacterial Type Strains, Phase II (KMG-II): from individual species to whole genera.</title>
        <authorList>
            <person name="Goeker M."/>
        </authorList>
    </citation>
    <scope>NUCLEOTIDE SEQUENCE [LARGE SCALE GENOMIC DNA]</scope>
    <source>
        <strain evidence="6 7">KACC 16626</strain>
    </source>
</reference>
<organism evidence="6 7">
    <name type="scientific">Ureibacillus chungkukjangi</name>
    <dbReference type="NCBI Taxonomy" id="1202712"/>
    <lineage>
        <taxon>Bacteria</taxon>
        <taxon>Bacillati</taxon>
        <taxon>Bacillota</taxon>
        <taxon>Bacilli</taxon>
        <taxon>Bacillales</taxon>
        <taxon>Caryophanaceae</taxon>
        <taxon>Ureibacillus</taxon>
    </lineage>
</organism>
<keyword evidence="7" id="KW-1185">Reference proteome</keyword>
<evidence type="ECO:0000256" key="1">
    <source>
        <dbReference type="ARBA" id="ARBA00023015"/>
    </source>
</evidence>
<protein>
    <submittedName>
        <fullName evidence="6">RNA polymerase sigma factor (Sigma-70 family)</fullName>
    </submittedName>
</protein>
<dbReference type="RefSeq" id="WP_107932902.1">
    <property type="nucleotide sequence ID" value="NZ_PYWJ01000004.1"/>
</dbReference>
<dbReference type="InterPro" id="IPR013325">
    <property type="entry name" value="RNA_pol_sigma_r2"/>
</dbReference>
<keyword evidence="1" id="KW-0805">Transcription regulation</keyword>
<gene>
    <name evidence="6" type="ORF">BJ095_1123</name>
</gene>
<dbReference type="InterPro" id="IPR014284">
    <property type="entry name" value="RNA_pol_sigma-70_dom"/>
</dbReference>
<comment type="caution">
    <text evidence="6">The sequence shown here is derived from an EMBL/GenBank/DDBJ whole genome shotgun (WGS) entry which is preliminary data.</text>
</comment>
<dbReference type="AlphaFoldDB" id="A0A318TMG6"/>
<keyword evidence="4" id="KW-0804">Transcription</keyword>
<evidence type="ECO:0000259" key="5">
    <source>
        <dbReference type="Pfam" id="PF04542"/>
    </source>
</evidence>
<dbReference type="Gene3D" id="1.10.1740.10">
    <property type="match status" value="1"/>
</dbReference>
<proteinExistence type="predicted"/>
<dbReference type="InterPro" id="IPR036388">
    <property type="entry name" value="WH-like_DNA-bd_sf"/>
</dbReference>
<accession>A0A318TMG6</accession>
<dbReference type="SUPFAM" id="SSF88659">
    <property type="entry name" value="Sigma3 and sigma4 domains of RNA polymerase sigma factors"/>
    <property type="match status" value="1"/>
</dbReference>
<dbReference type="GO" id="GO:0003677">
    <property type="term" value="F:DNA binding"/>
    <property type="evidence" value="ECO:0007669"/>
    <property type="project" value="UniProtKB-KW"/>
</dbReference>
<dbReference type="OrthoDB" id="9783788at2"/>
<feature type="domain" description="RNA polymerase sigma-70 region 2" evidence="5">
    <location>
        <begin position="9"/>
        <end position="72"/>
    </location>
</feature>
<dbReference type="InterPro" id="IPR007627">
    <property type="entry name" value="RNA_pol_sigma70_r2"/>
</dbReference>
<dbReference type="SUPFAM" id="SSF88946">
    <property type="entry name" value="Sigma2 domain of RNA polymerase sigma factors"/>
    <property type="match status" value="1"/>
</dbReference>
<dbReference type="EMBL" id="QJTJ01000012">
    <property type="protein sequence ID" value="PYF06042.1"/>
    <property type="molecule type" value="Genomic_DNA"/>
</dbReference>
<dbReference type="InterPro" id="IPR013324">
    <property type="entry name" value="RNA_pol_sigma_r3/r4-like"/>
</dbReference>
<evidence type="ECO:0000256" key="2">
    <source>
        <dbReference type="ARBA" id="ARBA00023082"/>
    </source>
</evidence>
<sequence>MENFEEVLKQYEPMISSILRKAHVYKNHDQFRQAALIALWKAWSNFDATRGSFTPYAYRMMLTTVYTAMRKDNQYSESQIPFEKDKLTTLAQSADVENSSNDYSSILDAFSELLTPEEFQLLKDLYYDQYKYDELTEKYNVSVAALKKRRDRILKKLRQQLKDHYTIEKF</sequence>
<dbReference type="Proteomes" id="UP000247416">
    <property type="component" value="Unassembled WGS sequence"/>
</dbReference>
<evidence type="ECO:0000256" key="3">
    <source>
        <dbReference type="ARBA" id="ARBA00023125"/>
    </source>
</evidence>
<dbReference type="GO" id="GO:0016987">
    <property type="term" value="F:sigma factor activity"/>
    <property type="evidence" value="ECO:0007669"/>
    <property type="project" value="UniProtKB-KW"/>
</dbReference>
<dbReference type="NCBIfam" id="TIGR02937">
    <property type="entry name" value="sigma70-ECF"/>
    <property type="match status" value="1"/>
</dbReference>
<evidence type="ECO:0000313" key="6">
    <source>
        <dbReference type="EMBL" id="PYF06042.1"/>
    </source>
</evidence>
<dbReference type="PANTHER" id="PTHR30385">
    <property type="entry name" value="SIGMA FACTOR F FLAGELLAR"/>
    <property type="match status" value="1"/>
</dbReference>
<evidence type="ECO:0000256" key="4">
    <source>
        <dbReference type="ARBA" id="ARBA00023163"/>
    </source>
</evidence>
<dbReference type="Gene3D" id="1.10.10.10">
    <property type="entry name" value="Winged helix-like DNA-binding domain superfamily/Winged helix DNA-binding domain"/>
    <property type="match status" value="1"/>
</dbReference>
<dbReference type="Pfam" id="PF04542">
    <property type="entry name" value="Sigma70_r2"/>
    <property type="match status" value="1"/>
</dbReference>
<evidence type="ECO:0000313" key="7">
    <source>
        <dbReference type="Proteomes" id="UP000247416"/>
    </source>
</evidence>
<name>A0A318TMG6_9BACL</name>
<keyword evidence="2" id="KW-0731">Sigma factor</keyword>